<evidence type="ECO:0000256" key="16">
    <source>
        <dbReference type="SAM" id="Phobius"/>
    </source>
</evidence>
<keyword evidence="5 17" id="KW-0732">Signal</keyword>
<dbReference type="PROSITE" id="PS50261">
    <property type="entry name" value="G_PROTEIN_RECEP_F2_4"/>
    <property type="match status" value="1"/>
</dbReference>
<dbReference type="PROSITE" id="PS00649">
    <property type="entry name" value="G_PROTEIN_RECEP_F2_1"/>
    <property type="match status" value="1"/>
</dbReference>
<dbReference type="GO" id="GO:0007166">
    <property type="term" value="P:cell surface receptor signaling pathway"/>
    <property type="evidence" value="ECO:0007669"/>
    <property type="project" value="InterPro"/>
</dbReference>
<evidence type="ECO:0000256" key="6">
    <source>
        <dbReference type="ARBA" id="ARBA00022989"/>
    </source>
</evidence>
<evidence type="ECO:0000256" key="10">
    <source>
        <dbReference type="ARBA" id="ARBA00023170"/>
    </source>
</evidence>
<dbReference type="Pfam" id="PF02793">
    <property type="entry name" value="HRM"/>
    <property type="match status" value="1"/>
</dbReference>
<feature type="domain" description="G-protein coupled receptors family 2 profile 2" evidence="19">
    <location>
        <begin position="129"/>
        <end position="380"/>
    </location>
</feature>
<keyword evidence="12" id="KW-0807">Transducer</keyword>
<keyword evidence="21" id="KW-1185">Reference proteome</keyword>
<evidence type="ECO:0000256" key="12">
    <source>
        <dbReference type="ARBA" id="ARBA00023224"/>
    </source>
</evidence>
<evidence type="ECO:0000256" key="13">
    <source>
        <dbReference type="ARBA" id="ARBA00055347"/>
    </source>
</evidence>
<evidence type="ECO:0000256" key="3">
    <source>
        <dbReference type="ARBA" id="ARBA00022475"/>
    </source>
</evidence>
<feature type="transmembrane region" description="Helical" evidence="16">
    <location>
        <begin position="357"/>
        <end position="379"/>
    </location>
</feature>
<keyword evidence="3" id="KW-1003">Cell membrane</keyword>
<evidence type="ECO:0000256" key="14">
    <source>
        <dbReference type="ARBA" id="ARBA00071070"/>
    </source>
</evidence>
<evidence type="ECO:0000313" key="20">
    <source>
        <dbReference type="EMBL" id="KAG2458617.1"/>
    </source>
</evidence>
<feature type="transmembrane region" description="Helical" evidence="16">
    <location>
        <begin position="166"/>
        <end position="188"/>
    </location>
</feature>
<keyword evidence="7" id="KW-0297">G-protein coupled receptor</keyword>
<comment type="caution">
    <text evidence="20">The sequence shown here is derived from an EMBL/GenBank/DDBJ whole genome shotgun (WGS) entry which is preliminary data.</text>
</comment>
<evidence type="ECO:0000256" key="1">
    <source>
        <dbReference type="ARBA" id="ARBA00004651"/>
    </source>
</evidence>
<dbReference type="PANTHER" id="PTHR45620:SF14">
    <property type="entry name" value="GROWTH HORMONE-RELEASING HORMONE RECEPTOR"/>
    <property type="match status" value="1"/>
</dbReference>
<reference evidence="20 21" key="1">
    <citation type="journal article" date="2021" name="Cell">
        <title>Tracing the genetic footprints of vertebrate landing in non-teleost ray-finned fishes.</title>
        <authorList>
            <person name="Bi X."/>
            <person name="Wang K."/>
            <person name="Yang L."/>
            <person name="Pan H."/>
            <person name="Jiang H."/>
            <person name="Wei Q."/>
            <person name="Fang M."/>
            <person name="Yu H."/>
            <person name="Zhu C."/>
            <person name="Cai Y."/>
            <person name="He Y."/>
            <person name="Gan X."/>
            <person name="Zeng H."/>
            <person name="Yu D."/>
            <person name="Zhu Y."/>
            <person name="Jiang H."/>
            <person name="Qiu Q."/>
            <person name="Yang H."/>
            <person name="Zhang Y.E."/>
            <person name="Wang W."/>
            <person name="Zhu M."/>
            <person name="He S."/>
            <person name="Zhang G."/>
        </authorList>
    </citation>
    <scope>NUCLEOTIDE SEQUENCE [LARGE SCALE GENOMIC DNA]</scope>
    <source>
        <strain evidence="20">Bchr_013</strain>
    </source>
</reference>
<comment type="function">
    <text evidence="13">Receptor for GRF, coupled to G proteins which activate adenylyl cyclase. Stimulates somatotroph cell growth, growth hormone gene transcription and growth hormone secretion.</text>
</comment>
<dbReference type="AlphaFoldDB" id="A0A8X7WYI6"/>
<dbReference type="PRINTS" id="PR01352">
    <property type="entry name" value="GHRHRECEPTOR"/>
</dbReference>
<feature type="signal peptide" evidence="17">
    <location>
        <begin position="1"/>
        <end position="21"/>
    </location>
</feature>
<dbReference type="PROSITE" id="PS00650">
    <property type="entry name" value="G_PROTEIN_RECEP_F2_2"/>
    <property type="match status" value="1"/>
</dbReference>
<organism evidence="20 21">
    <name type="scientific">Polypterus senegalus</name>
    <name type="common">Senegal bichir</name>
    <dbReference type="NCBI Taxonomy" id="55291"/>
    <lineage>
        <taxon>Eukaryota</taxon>
        <taxon>Metazoa</taxon>
        <taxon>Chordata</taxon>
        <taxon>Craniata</taxon>
        <taxon>Vertebrata</taxon>
        <taxon>Euteleostomi</taxon>
        <taxon>Actinopterygii</taxon>
        <taxon>Polypteriformes</taxon>
        <taxon>Polypteridae</taxon>
        <taxon>Polypterus</taxon>
    </lineage>
</organism>
<dbReference type="GO" id="GO:0005886">
    <property type="term" value="C:plasma membrane"/>
    <property type="evidence" value="ECO:0007669"/>
    <property type="project" value="UniProtKB-SubCell"/>
</dbReference>
<keyword evidence="10" id="KW-0675">Receptor</keyword>
<evidence type="ECO:0000256" key="5">
    <source>
        <dbReference type="ARBA" id="ARBA00022729"/>
    </source>
</evidence>
<evidence type="ECO:0000256" key="15">
    <source>
        <dbReference type="ARBA" id="ARBA00079039"/>
    </source>
</evidence>
<dbReference type="GO" id="GO:0019838">
    <property type="term" value="F:growth factor binding"/>
    <property type="evidence" value="ECO:0007669"/>
    <property type="project" value="TreeGrafter"/>
</dbReference>
<feature type="chain" id="PRO_5036484930" description="Growth hormone-releasing hormone receptor" evidence="17">
    <location>
        <begin position="22"/>
        <end position="415"/>
    </location>
</feature>
<evidence type="ECO:0000256" key="7">
    <source>
        <dbReference type="ARBA" id="ARBA00023040"/>
    </source>
</evidence>
<dbReference type="OrthoDB" id="5967113at2759"/>
<dbReference type="InterPro" id="IPR000832">
    <property type="entry name" value="GPCR_2_secretin-like"/>
</dbReference>
<dbReference type="InterPro" id="IPR003288">
    <property type="entry name" value="GPCR_2_GHRH_rcpt"/>
</dbReference>
<dbReference type="Gene3D" id="4.10.1240.10">
    <property type="entry name" value="GPCR, family 2, extracellular hormone receptor domain"/>
    <property type="match status" value="1"/>
</dbReference>
<dbReference type="GO" id="GO:0007189">
    <property type="term" value="P:adenylate cyclase-activating G protein-coupled receptor signaling pathway"/>
    <property type="evidence" value="ECO:0007669"/>
    <property type="project" value="TreeGrafter"/>
</dbReference>
<name>A0A8X7WYI6_POLSE</name>
<dbReference type="FunFam" id="4.10.1240.10:FF:000014">
    <property type="entry name" value="Growth hormone-releasing hormone receptor 2"/>
    <property type="match status" value="1"/>
</dbReference>
<feature type="transmembrane region" description="Helical" evidence="16">
    <location>
        <begin position="135"/>
        <end position="154"/>
    </location>
</feature>
<dbReference type="SUPFAM" id="SSF111418">
    <property type="entry name" value="Hormone receptor domain"/>
    <property type="match status" value="1"/>
</dbReference>
<feature type="transmembrane region" description="Helical" evidence="16">
    <location>
        <begin position="208"/>
        <end position="229"/>
    </location>
</feature>
<evidence type="ECO:0000259" key="19">
    <source>
        <dbReference type="PROSITE" id="PS50261"/>
    </source>
</evidence>
<feature type="transmembrane region" description="Helical" evidence="16">
    <location>
        <begin position="241"/>
        <end position="262"/>
    </location>
</feature>
<evidence type="ECO:0000256" key="2">
    <source>
        <dbReference type="ARBA" id="ARBA00005314"/>
    </source>
</evidence>
<feature type="transmembrane region" description="Helical" evidence="16">
    <location>
        <begin position="327"/>
        <end position="345"/>
    </location>
</feature>
<dbReference type="GO" id="GO:0040018">
    <property type="term" value="P:positive regulation of multicellular organism growth"/>
    <property type="evidence" value="ECO:0007669"/>
    <property type="project" value="UniProtKB-ARBA"/>
</dbReference>
<evidence type="ECO:0000313" key="21">
    <source>
        <dbReference type="Proteomes" id="UP000886611"/>
    </source>
</evidence>
<feature type="non-terminal residue" evidence="20">
    <location>
        <position position="415"/>
    </location>
</feature>
<dbReference type="GO" id="GO:0016520">
    <property type="term" value="F:growth hormone-releasing hormone receptor activity"/>
    <property type="evidence" value="ECO:0007669"/>
    <property type="project" value="TreeGrafter"/>
</dbReference>
<feature type="transmembrane region" description="Helical" evidence="16">
    <location>
        <begin position="282"/>
        <end position="307"/>
    </location>
</feature>
<protein>
    <recommendedName>
        <fullName evidence="14">Growth hormone-releasing hormone receptor</fullName>
    </recommendedName>
    <alternativeName>
        <fullName evidence="15">Growth hormone-releasing factor receptor</fullName>
    </alternativeName>
</protein>
<dbReference type="GO" id="GO:0008284">
    <property type="term" value="P:positive regulation of cell population proliferation"/>
    <property type="evidence" value="ECO:0007669"/>
    <property type="project" value="UniProtKB-ARBA"/>
</dbReference>
<dbReference type="InterPro" id="IPR017981">
    <property type="entry name" value="GPCR_2-like_7TM"/>
</dbReference>
<keyword evidence="11" id="KW-0325">Glycoprotein</keyword>
<feature type="non-terminal residue" evidence="20">
    <location>
        <position position="1"/>
    </location>
</feature>
<accession>A0A8X7WYI6</accession>
<proteinExistence type="inferred from homology"/>
<dbReference type="EMBL" id="JAATIS010007298">
    <property type="protein sequence ID" value="KAG2458617.1"/>
    <property type="molecule type" value="Genomic_DNA"/>
</dbReference>
<gene>
    <name evidence="20" type="primary">Ghrhr</name>
    <name evidence="20" type="ORF">GTO96_0018330</name>
</gene>
<feature type="domain" description="G-protein coupled receptors family 2 profile 1" evidence="18">
    <location>
        <begin position="39"/>
        <end position="116"/>
    </location>
</feature>
<dbReference type="GO" id="GO:0008528">
    <property type="term" value="F:G protein-coupled peptide receptor activity"/>
    <property type="evidence" value="ECO:0007669"/>
    <property type="project" value="TreeGrafter"/>
</dbReference>
<dbReference type="GO" id="GO:0032868">
    <property type="term" value="P:response to insulin"/>
    <property type="evidence" value="ECO:0007669"/>
    <property type="project" value="UniProtKB-ARBA"/>
</dbReference>
<dbReference type="InterPro" id="IPR050332">
    <property type="entry name" value="GPCR_2"/>
</dbReference>
<dbReference type="InterPro" id="IPR001879">
    <property type="entry name" value="GPCR_2_extracellular_dom"/>
</dbReference>
<evidence type="ECO:0000259" key="18">
    <source>
        <dbReference type="PROSITE" id="PS50227"/>
    </source>
</evidence>
<keyword evidence="9" id="KW-1015">Disulfide bond</keyword>
<dbReference type="PROSITE" id="PS50227">
    <property type="entry name" value="G_PROTEIN_RECEP_F2_3"/>
    <property type="match status" value="1"/>
</dbReference>
<comment type="similarity">
    <text evidence="2">Belongs to the G-protein coupled receptor 2 family.</text>
</comment>
<dbReference type="GO" id="GO:0017046">
    <property type="term" value="F:peptide hormone binding"/>
    <property type="evidence" value="ECO:0007669"/>
    <property type="project" value="UniProtKB-ARBA"/>
</dbReference>
<evidence type="ECO:0000256" key="11">
    <source>
        <dbReference type="ARBA" id="ARBA00023180"/>
    </source>
</evidence>
<keyword evidence="4 16" id="KW-0812">Transmembrane</keyword>
<evidence type="ECO:0000256" key="8">
    <source>
        <dbReference type="ARBA" id="ARBA00023136"/>
    </source>
</evidence>
<dbReference type="SUPFAM" id="SSF81321">
    <property type="entry name" value="Family A G protein-coupled receptor-like"/>
    <property type="match status" value="1"/>
</dbReference>
<dbReference type="Proteomes" id="UP000886611">
    <property type="component" value="Unassembled WGS sequence"/>
</dbReference>
<evidence type="ECO:0000256" key="4">
    <source>
        <dbReference type="ARBA" id="ARBA00022692"/>
    </source>
</evidence>
<dbReference type="FunFam" id="1.20.1070.10:FF:000114">
    <property type="entry name" value="Growth hormone releasing hormone receptor"/>
    <property type="match status" value="1"/>
</dbReference>
<sequence>MKGTAVCGAAFAFCMVAAILGSPHPECDYLTQFEREKRKCEKQSLEYGNLTKQGCNQTWDTIVCWPEANTGETVSISCPSYLSHLLKSQGIIYRNCTVNGWSNPYPPYYVACVAKNDIADEEGSYFATMKTIYSIGYGTSIVSLTIAVAILLTFRRLHCARNYIHVQLFITFILKSVSVFIKDAILFASEDTDHCSFSTVACKVSMVFCNYCVMTNFFWLLVEALYLNSLLLSSFHQDRKFFWWFVLLGWGFPKFFIVVWIISRLYFEDTDCWDINETSEYWWIIKGPIVTSIAVNFILFLNIIRILIQKLDPRLIQFNNSFQYRRLAKSTLLLIPLFGTHYMVFNFLPQHVSESARLFMELCLGSFQGFLVAVLYCFLNQEVQSEIQRKWIGWQVNSYGIVPVVAKDSQADTPF</sequence>
<dbReference type="Pfam" id="PF00002">
    <property type="entry name" value="7tm_2"/>
    <property type="match status" value="1"/>
</dbReference>
<dbReference type="InterPro" id="IPR017983">
    <property type="entry name" value="GPCR_2_secretin-like_CS"/>
</dbReference>
<evidence type="ECO:0000256" key="17">
    <source>
        <dbReference type="SAM" id="SignalP"/>
    </source>
</evidence>
<evidence type="ECO:0000256" key="9">
    <source>
        <dbReference type="ARBA" id="ARBA00023157"/>
    </source>
</evidence>
<comment type="subcellular location">
    <subcellularLocation>
        <location evidence="1">Cell membrane</location>
        <topology evidence="1">Multi-pass membrane protein</topology>
    </subcellularLocation>
</comment>
<dbReference type="PANTHER" id="PTHR45620">
    <property type="entry name" value="PDF RECEPTOR-LIKE PROTEIN-RELATED"/>
    <property type="match status" value="1"/>
</dbReference>
<dbReference type="SMART" id="SM00008">
    <property type="entry name" value="HormR"/>
    <property type="match status" value="1"/>
</dbReference>
<keyword evidence="8 16" id="KW-0472">Membrane</keyword>
<dbReference type="PRINTS" id="PR00249">
    <property type="entry name" value="GPCRSECRETIN"/>
</dbReference>
<dbReference type="Gene3D" id="1.20.1070.10">
    <property type="entry name" value="Rhodopsin 7-helix transmembrane proteins"/>
    <property type="match status" value="1"/>
</dbReference>
<keyword evidence="6 16" id="KW-1133">Transmembrane helix</keyword>
<dbReference type="InterPro" id="IPR036445">
    <property type="entry name" value="GPCR_2_extracell_dom_sf"/>
</dbReference>